<dbReference type="OrthoDB" id="9802587at2"/>
<accession>A0A4Q7YN54</accession>
<dbReference type="PRINTS" id="PR00102">
    <property type="entry name" value="OTCASE"/>
</dbReference>
<name>A0A4Q7YN54_9BACT</name>
<dbReference type="InterPro" id="IPR006130">
    <property type="entry name" value="Asp/Orn_carbamoylTrfase"/>
</dbReference>
<dbReference type="GO" id="GO:0004585">
    <property type="term" value="F:ornithine carbamoyltransferase activity"/>
    <property type="evidence" value="ECO:0007669"/>
    <property type="project" value="UniProtKB-UniRule"/>
</dbReference>
<evidence type="ECO:0000256" key="3">
    <source>
        <dbReference type="ARBA" id="ARBA00013007"/>
    </source>
</evidence>
<feature type="domain" description="Aspartate/ornithine carbamoyltransferase Asp/Orn-binding" evidence="8">
    <location>
        <begin position="190"/>
        <end position="344"/>
    </location>
</feature>
<comment type="caution">
    <text evidence="10">The sequence shown here is derived from an EMBL/GenBank/DDBJ whole genome shotgun (WGS) entry which is preliminary data.</text>
</comment>
<evidence type="ECO:0000313" key="11">
    <source>
        <dbReference type="Proteomes" id="UP000292958"/>
    </source>
</evidence>
<feature type="binding site" evidence="6">
    <location>
        <begin position="270"/>
        <end position="271"/>
    </location>
    <ligand>
        <name>L-ornithine</name>
        <dbReference type="ChEBI" id="CHEBI:46911"/>
    </ligand>
</feature>
<keyword evidence="4 6" id="KW-0808">Transferase</keyword>
<dbReference type="Pfam" id="PF02729">
    <property type="entry name" value="OTCace_N"/>
    <property type="match status" value="1"/>
</dbReference>
<dbReference type="HAMAP" id="MF_01109">
    <property type="entry name" value="OTCase"/>
    <property type="match status" value="1"/>
</dbReference>
<comment type="pathway">
    <text evidence="1">Amino-acid biosynthesis; L-arginine biosynthesis; L-arginine from L-ornithine and carbamoyl phosphate: step 1/3.</text>
</comment>
<dbReference type="Pfam" id="PF00185">
    <property type="entry name" value="OTCace"/>
    <property type="match status" value="1"/>
</dbReference>
<protein>
    <recommendedName>
        <fullName evidence="3 6">Ornithine carbamoyltransferase</fullName>
        <shortName evidence="6">OTCase</shortName>
        <ecNumber evidence="3 6">2.1.3.3</ecNumber>
    </recommendedName>
</protein>
<comment type="caution">
    <text evidence="6">Lacks conserved residue(s) required for the propagation of feature annotation.</text>
</comment>
<dbReference type="PANTHER" id="PTHR45753">
    <property type="entry name" value="ORNITHINE CARBAMOYLTRANSFERASE, MITOCHONDRIAL"/>
    <property type="match status" value="1"/>
</dbReference>
<dbReference type="GO" id="GO:0005737">
    <property type="term" value="C:cytoplasm"/>
    <property type="evidence" value="ECO:0007669"/>
    <property type="project" value="UniProtKB-SubCell"/>
</dbReference>
<feature type="region of interest" description="Disordered" evidence="7">
    <location>
        <begin position="1"/>
        <end position="26"/>
    </location>
</feature>
<evidence type="ECO:0000256" key="2">
    <source>
        <dbReference type="ARBA" id="ARBA00007805"/>
    </source>
</evidence>
<dbReference type="NCBIfam" id="NF001986">
    <property type="entry name" value="PRK00779.1"/>
    <property type="match status" value="1"/>
</dbReference>
<dbReference type="InterPro" id="IPR036901">
    <property type="entry name" value="Asp/Orn_carbamoylTrfase_sf"/>
</dbReference>
<dbReference type="PRINTS" id="PR00100">
    <property type="entry name" value="AOTCASE"/>
</dbReference>
<dbReference type="FunFam" id="3.40.50.1370:FF:000008">
    <property type="entry name" value="Ornithine carbamoyltransferase"/>
    <property type="match status" value="1"/>
</dbReference>
<dbReference type="GO" id="GO:0019240">
    <property type="term" value="P:citrulline biosynthetic process"/>
    <property type="evidence" value="ECO:0007669"/>
    <property type="project" value="TreeGrafter"/>
</dbReference>
<keyword evidence="11" id="KW-1185">Reference proteome</keyword>
<evidence type="ECO:0000256" key="5">
    <source>
        <dbReference type="ARBA" id="ARBA00048772"/>
    </source>
</evidence>
<sequence>MGSKTVVMNTKPDTPGAENTSRKPTATLGIQSDTAFNEAAKRLCGRDLCSISDLTVEEMAAIMELAHAVKNHPEDFRHALDAKQMVMFFEKASLRTRLTFETAINTLGGNAIFVDQTQSPLGERESLADMARNLERWMNVIVLRTYSHETITEMAACSKVPVINALSDLEHPCQAIADFLTLEERFGSAEGLRFAYVGDGNNVCHSLMLAAAQLGAHCSIATPKGFAPKLEIIHKAIEIAESTGGSITLLHDPVKAVTGADAVYTDVCTSMGFEHEATKRAPIFKPYQVNETLMANAQQDAVFMHCLPAHRNAEVTDSVLDGPQSIVFDQAENRMHAQKALLLMLLGGAKRISSSRGRGTQARKRPSLV</sequence>
<dbReference type="InterPro" id="IPR006131">
    <property type="entry name" value="Asp_carbamoyltransf_Asp/Orn-bd"/>
</dbReference>
<dbReference type="NCBIfam" id="TIGR00658">
    <property type="entry name" value="orni_carb_tr"/>
    <property type="match status" value="1"/>
</dbReference>
<comment type="catalytic activity">
    <reaction evidence="5 6">
        <text>carbamoyl phosphate + L-ornithine = L-citrulline + phosphate + H(+)</text>
        <dbReference type="Rhea" id="RHEA:19513"/>
        <dbReference type="ChEBI" id="CHEBI:15378"/>
        <dbReference type="ChEBI" id="CHEBI:43474"/>
        <dbReference type="ChEBI" id="CHEBI:46911"/>
        <dbReference type="ChEBI" id="CHEBI:57743"/>
        <dbReference type="ChEBI" id="CHEBI:58228"/>
        <dbReference type="EC" id="2.1.3.3"/>
    </reaction>
</comment>
<keyword evidence="6" id="KW-0963">Cytoplasm</keyword>
<gene>
    <name evidence="10" type="ORF">BDD14_0363</name>
</gene>
<feature type="binding site" evidence="6">
    <location>
        <position position="144"/>
    </location>
    <ligand>
        <name>carbamoyl phosphate</name>
        <dbReference type="ChEBI" id="CHEBI:58228"/>
    </ligand>
</feature>
<evidence type="ECO:0000256" key="6">
    <source>
        <dbReference type="HAMAP-Rule" id="MF_01109"/>
    </source>
</evidence>
<evidence type="ECO:0000256" key="7">
    <source>
        <dbReference type="SAM" id="MobiDB-lite"/>
    </source>
</evidence>
<comment type="subcellular location">
    <subcellularLocation>
        <location evidence="6">Cytoplasm</location>
    </subcellularLocation>
</comment>
<organism evidence="10 11">
    <name type="scientific">Edaphobacter modestus</name>
    <dbReference type="NCBI Taxonomy" id="388466"/>
    <lineage>
        <taxon>Bacteria</taxon>
        <taxon>Pseudomonadati</taxon>
        <taxon>Acidobacteriota</taxon>
        <taxon>Terriglobia</taxon>
        <taxon>Terriglobales</taxon>
        <taxon>Acidobacteriaceae</taxon>
        <taxon>Edaphobacter</taxon>
    </lineage>
</organism>
<dbReference type="InterPro" id="IPR002292">
    <property type="entry name" value="Orn/put_carbamltrans"/>
</dbReference>
<evidence type="ECO:0000259" key="8">
    <source>
        <dbReference type="Pfam" id="PF00185"/>
    </source>
</evidence>
<dbReference type="GO" id="GO:0042450">
    <property type="term" value="P:L-arginine biosynthetic process via ornithine"/>
    <property type="evidence" value="ECO:0007669"/>
    <property type="project" value="UniProtKB-UniRule"/>
</dbReference>
<reference evidence="10 11" key="1">
    <citation type="submission" date="2019-02" db="EMBL/GenBank/DDBJ databases">
        <title>Genomic Encyclopedia of Archaeal and Bacterial Type Strains, Phase II (KMG-II): from individual species to whole genera.</title>
        <authorList>
            <person name="Goeker M."/>
        </authorList>
    </citation>
    <scope>NUCLEOTIDE SEQUENCE [LARGE SCALE GENOMIC DNA]</scope>
    <source>
        <strain evidence="10 11">DSM 18101</strain>
    </source>
</reference>
<feature type="binding site" evidence="6">
    <location>
        <position position="266"/>
    </location>
    <ligand>
        <name>L-ornithine</name>
        <dbReference type="ChEBI" id="CHEBI:46911"/>
    </ligand>
</feature>
<dbReference type="GO" id="GO:0016597">
    <property type="term" value="F:amino acid binding"/>
    <property type="evidence" value="ECO:0007669"/>
    <property type="project" value="InterPro"/>
</dbReference>
<feature type="binding site" evidence="6">
    <location>
        <begin position="171"/>
        <end position="174"/>
    </location>
    <ligand>
        <name>carbamoyl phosphate</name>
        <dbReference type="ChEBI" id="CHEBI:58228"/>
    </ligand>
</feature>
<evidence type="ECO:0000313" key="10">
    <source>
        <dbReference type="EMBL" id="RZU39037.1"/>
    </source>
</evidence>
<dbReference type="SUPFAM" id="SSF53671">
    <property type="entry name" value="Aspartate/ornithine carbamoyltransferase"/>
    <property type="match status" value="1"/>
</dbReference>
<feature type="binding site" evidence="6">
    <location>
        <position position="202"/>
    </location>
    <ligand>
        <name>L-ornithine</name>
        <dbReference type="ChEBI" id="CHEBI:46911"/>
    </ligand>
</feature>
<dbReference type="EMBL" id="SHKW01000001">
    <property type="protein sequence ID" value="RZU39037.1"/>
    <property type="molecule type" value="Genomic_DNA"/>
</dbReference>
<comment type="similarity">
    <text evidence="2 6">Belongs to the aspartate/ornithine carbamoyltransferase superfamily. OTCase family.</text>
</comment>
<feature type="domain" description="Aspartate/ornithine carbamoyltransferase carbamoyl-P binding" evidence="9">
    <location>
        <begin position="46"/>
        <end position="184"/>
    </location>
</feature>
<dbReference type="EC" id="2.1.3.3" evidence="3 6"/>
<proteinExistence type="inferred from homology"/>
<evidence type="ECO:0000256" key="1">
    <source>
        <dbReference type="ARBA" id="ARBA00004975"/>
    </source>
</evidence>
<feature type="binding site" evidence="6">
    <location>
        <position position="334"/>
    </location>
    <ligand>
        <name>carbamoyl phosphate</name>
        <dbReference type="ChEBI" id="CHEBI:58228"/>
    </ligand>
</feature>
<evidence type="ECO:0000256" key="4">
    <source>
        <dbReference type="ARBA" id="ARBA00022679"/>
    </source>
</evidence>
<dbReference type="PANTHER" id="PTHR45753:SF3">
    <property type="entry name" value="ORNITHINE TRANSCARBAMYLASE, MITOCHONDRIAL"/>
    <property type="match status" value="1"/>
</dbReference>
<dbReference type="AlphaFoldDB" id="A0A4Q7YN54"/>
<dbReference type="InterPro" id="IPR024904">
    <property type="entry name" value="OTCase_ArgI"/>
</dbReference>
<dbReference type="RefSeq" id="WP_130417313.1">
    <property type="nucleotide sequence ID" value="NZ_SHKW01000001.1"/>
</dbReference>
<feature type="binding site" evidence="6">
    <location>
        <begin position="306"/>
        <end position="307"/>
    </location>
    <ligand>
        <name>carbamoyl phosphate</name>
        <dbReference type="ChEBI" id="CHEBI:58228"/>
    </ligand>
</feature>
<evidence type="ECO:0000259" key="9">
    <source>
        <dbReference type="Pfam" id="PF02729"/>
    </source>
</evidence>
<dbReference type="InterPro" id="IPR006132">
    <property type="entry name" value="Asp/Orn_carbamoyltranf_P-bd"/>
</dbReference>
<dbReference type="Proteomes" id="UP000292958">
    <property type="component" value="Unassembled WGS sequence"/>
</dbReference>
<dbReference type="Gene3D" id="3.40.50.1370">
    <property type="entry name" value="Aspartate/ornithine carbamoyltransferase"/>
    <property type="match status" value="2"/>
</dbReference>